<feature type="compositionally biased region" description="Basic and acidic residues" evidence="1">
    <location>
        <begin position="118"/>
        <end position="128"/>
    </location>
</feature>
<feature type="region of interest" description="Disordered" evidence="1">
    <location>
        <begin position="118"/>
        <end position="231"/>
    </location>
</feature>
<dbReference type="AlphaFoldDB" id="A0A0G4HJH6"/>
<evidence type="ECO:0000256" key="1">
    <source>
        <dbReference type="SAM" id="MobiDB-lite"/>
    </source>
</evidence>
<evidence type="ECO:0000313" key="3">
    <source>
        <dbReference type="EMBL" id="CEM44245.1"/>
    </source>
</evidence>
<keyword evidence="2" id="KW-1133">Transmembrane helix</keyword>
<keyword evidence="2" id="KW-0472">Membrane</keyword>
<evidence type="ECO:0000256" key="2">
    <source>
        <dbReference type="SAM" id="Phobius"/>
    </source>
</evidence>
<dbReference type="EMBL" id="CDMZ01002877">
    <property type="protein sequence ID" value="CEM44245.1"/>
    <property type="molecule type" value="Genomic_DNA"/>
</dbReference>
<feature type="compositionally biased region" description="Basic and acidic residues" evidence="1">
    <location>
        <begin position="164"/>
        <end position="180"/>
    </location>
</feature>
<feature type="transmembrane region" description="Helical" evidence="2">
    <location>
        <begin position="12"/>
        <end position="31"/>
    </location>
</feature>
<name>A0A0G4HJH6_9ALVE</name>
<sequence>MTMDTLDNGLTFYAVVGIGVLGFGTAAYLSFRLWRLFIRSLSSLSSTGLLAFALFTWGAWWLICRLELVVWEIRLNVDVPLPLTSLAVAVGATLASGLAVLAEIVSMLCRKRPEVHVMEPEERGDGKLRPALTGPSRLSALPSPGPESSPSASGGGGGSRSGRVRGDRQGERKAESEETRQAYQELSDFFQSQVEALRAALDPQGSRQGGRAESTGAHEDADRSAAASTCG</sequence>
<organism evidence="3">
    <name type="scientific">Chromera velia CCMP2878</name>
    <dbReference type="NCBI Taxonomy" id="1169474"/>
    <lineage>
        <taxon>Eukaryota</taxon>
        <taxon>Sar</taxon>
        <taxon>Alveolata</taxon>
        <taxon>Colpodellida</taxon>
        <taxon>Chromeraceae</taxon>
        <taxon>Chromera</taxon>
    </lineage>
</organism>
<keyword evidence="2" id="KW-0812">Transmembrane</keyword>
<feature type="transmembrane region" description="Helical" evidence="2">
    <location>
        <begin position="43"/>
        <end position="63"/>
    </location>
</feature>
<dbReference type="VEuPathDB" id="CryptoDB:Cvel_7095"/>
<gene>
    <name evidence="3" type="ORF">Cvel_7095</name>
</gene>
<protein>
    <submittedName>
        <fullName evidence="3">Uncharacterized protein</fullName>
    </submittedName>
</protein>
<feature type="compositionally biased region" description="Polar residues" evidence="1">
    <location>
        <begin position="181"/>
        <end position="194"/>
    </location>
</feature>
<reference evidence="3" key="1">
    <citation type="submission" date="2014-11" db="EMBL/GenBank/DDBJ databases">
        <authorList>
            <person name="Otto D Thomas"/>
            <person name="Naeem Raeece"/>
        </authorList>
    </citation>
    <scope>NUCLEOTIDE SEQUENCE</scope>
</reference>
<accession>A0A0G4HJH6</accession>
<feature type="transmembrane region" description="Helical" evidence="2">
    <location>
        <begin position="83"/>
        <end position="102"/>
    </location>
</feature>
<proteinExistence type="predicted"/>